<evidence type="ECO:0000313" key="1">
    <source>
        <dbReference type="EMBL" id="GAA5063072.1"/>
    </source>
</evidence>
<name>A0AAV3UPX2_9EURY</name>
<comment type="caution">
    <text evidence="1">The sequence shown here is derived from an EMBL/GenBank/DDBJ whole genome shotgun (WGS) entry which is preliminary data.</text>
</comment>
<protein>
    <submittedName>
        <fullName evidence="1">Uncharacterized protein</fullName>
    </submittedName>
</protein>
<sequence length="76" mass="8335">MVTGQAGFGEHLIDKRNRELFTANVGVDAILLSWGVRYARTMTGSISRFVTLSPETEGEYVRSIQTDRMAAGQASI</sequence>
<dbReference type="Proteomes" id="UP001501729">
    <property type="component" value="Unassembled WGS sequence"/>
</dbReference>
<dbReference type="AlphaFoldDB" id="A0AAV3UPX2"/>
<dbReference type="EMBL" id="BAABKX010000024">
    <property type="protein sequence ID" value="GAA5063072.1"/>
    <property type="molecule type" value="Genomic_DNA"/>
</dbReference>
<proteinExistence type="predicted"/>
<reference evidence="1 2" key="1">
    <citation type="journal article" date="2019" name="Int. J. Syst. Evol. Microbiol.">
        <title>The Global Catalogue of Microorganisms (GCM) 10K type strain sequencing project: providing services to taxonomists for standard genome sequencing and annotation.</title>
        <authorList>
            <consortium name="The Broad Institute Genomics Platform"/>
            <consortium name="The Broad Institute Genome Sequencing Center for Infectious Disease"/>
            <person name="Wu L."/>
            <person name="Ma J."/>
        </authorList>
    </citation>
    <scope>NUCLEOTIDE SEQUENCE [LARGE SCALE GENOMIC DNA]</scope>
    <source>
        <strain evidence="1 2">JCM 17504</strain>
    </source>
</reference>
<keyword evidence="2" id="KW-1185">Reference proteome</keyword>
<organism evidence="1 2">
    <name type="scientific">Haladaptatus pallidirubidus</name>
    <dbReference type="NCBI Taxonomy" id="1008152"/>
    <lineage>
        <taxon>Archaea</taxon>
        <taxon>Methanobacteriati</taxon>
        <taxon>Methanobacteriota</taxon>
        <taxon>Stenosarchaea group</taxon>
        <taxon>Halobacteria</taxon>
        <taxon>Halobacteriales</taxon>
        <taxon>Haladaptataceae</taxon>
        <taxon>Haladaptatus</taxon>
    </lineage>
</organism>
<evidence type="ECO:0000313" key="2">
    <source>
        <dbReference type="Proteomes" id="UP001501729"/>
    </source>
</evidence>
<accession>A0AAV3UPX2</accession>
<dbReference type="RefSeq" id="WP_227778561.1">
    <property type="nucleotide sequence ID" value="NZ_BAABKX010000024.1"/>
</dbReference>
<dbReference type="GeneID" id="68617128"/>
<gene>
    <name evidence="1" type="ORF">GCM10025751_51150</name>
</gene>